<sequence length="613" mass="68120">MVREAGILEIRKPIASAFLSKMRKLRLNIPMVLGKASQCFGPLALIELAFEAQIGPWAHQLPKLRAHQERIGPEEARFYNHPKVIEELRNADSRAFLSREECPSFDAKSSELNGLATPQHCEISLKPIQKAKSSIRLSICQHSQMSTTALNPNAPKGDATWRDGLKAPPKDTRVKTQDVLTTSDVEWEDMFLSRKTAAFVIPSLQQVNPKSPKIQALLLVPTRELALQTSQVAKNLGKHIEGLQVMVSTGGTTLKDDILRLSEPVHVLVGTPGRILDLASKGVADLSECGVFVMDEADKLLSPEFTPIMESLLNHLPEERQVMLFSATFPMIVKDFKEKHMRKPHEINLMEELTLKGVTQYYAFVEERQKVHCLNTLFSKVIHAFIVTQRCFKVTVIAYSTISVMVFAGTLFALAVNVVINFDFPKNSETYLHRIGRSGRFGHLGLAINLLTYEDRFNLYTIEQELGTEIMPIPPVIDRSLYVAGSAPPSSLAPPSNSNGRAGSGTSTPSNDAARRRNTPTPQLQQSQYNVSDYSGNAAMIARAQGPYQQPVNAQIQAQMQQQQLQQQALQAQALQAQAMQSQQYQSSNGAENVRQYSNHHQGQSERGHGRGR</sequence>
<name>A0ACA9N810_9GLOM</name>
<dbReference type="Proteomes" id="UP000789525">
    <property type="component" value="Unassembled WGS sequence"/>
</dbReference>
<organism evidence="1 2">
    <name type="scientific">Acaulospora colombiana</name>
    <dbReference type="NCBI Taxonomy" id="27376"/>
    <lineage>
        <taxon>Eukaryota</taxon>
        <taxon>Fungi</taxon>
        <taxon>Fungi incertae sedis</taxon>
        <taxon>Mucoromycota</taxon>
        <taxon>Glomeromycotina</taxon>
        <taxon>Glomeromycetes</taxon>
        <taxon>Diversisporales</taxon>
        <taxon>Acaulosporaceae</taxon>
        <taxon>Acaulospora</taxon>
    </lineage>
</organism>
<accession>A0ACA9N810</accession>
<dbReference type="EMBL" id="CAJVPT010018371">
    <property type="protein sequence ID" value="CAG8633612.1"/>
    <property type="molecule type" value="Genomic_DNA"/>
</dbReference>
<feature type="non-terminal residue" evidence="1">
    <location>
        <position position="613"/>
    </location>
</feature>
<evidence type="ECO:0000313" key="2">
    <source>
        <dbReference type="Proteomes" id="UP000789525"/>
    </source>
</evidence>
<reference evidence="1" key="1">
    <citation type="submission" date="2021-06" db="EMBL/GenBank/DDBJ databases">
        <authorList>
            <person name="Kallberg Y."/>
            <person name="Tangrot J."/>
            <person name="Rosling A."/>
        </authorList>
    </citation>
    <scope>NUCLEOTIDE SEQUENCE</scope>
    <source>
        <strain evidence="1">CL356</strain>
    </source>
</reference>
<proteinExistence type="predicted"/>
<gene>
    <name evidence="1" type="ORF">ACOLOM_LOCUS7715</name>
</gene>
<evidence type="ECO:0000313" key="1">
    <source>
        <dbReference type="EMBL" id="CAG8633612.1"/>
    </source>
</evidence>
<protein>
    <submittedName>
        <fullName evidence="1">10522_t:CDS:1</fullName>
    </submittedName>
</protein>
<keyword evidence="2" id="KW-1185">Reference proteome</keyword>
<comment type="caution">
    <text evidence="1">The sequence shown here is derived from an EMBL/GenBank/DDBJ whole genome shotgun (WGS) entry which is preliminary data.</text>
</comment>